<dbReference type="GO" id="GO:0004642">
    <property type="term" value="F:phosphoribosylformylglycinamidine synthase activity"/>
    <property type="evidence" value="ECO:0007669"/>
    <property type="project" value="InterPro"/>
</dbReference>
<feature type="domain" description="Phosphoribosylformylglycinamidine synthase linker" evidence="4">
    <location>
        <begin position="13"/>
        <end position="51"/>
    </location>
</feature>
<evidence type="ECO:0000256" key="1">
    <source>
        <dbReference type="ARBA" id="ARBA00022598"/>
    </source>
</evidence>
<accession>A0A382R9G9</accession>
<reference evidence="5" key="1">
    <citation type="submission" date="2018-05" db="EMBL/GenBank/DDBJ databases">
        <authorList>
            <person name="Lanie J.A."/>
            <person name="Ng W.-L."/>
            <person name="Kazmierczak K.M."/>
            <person name="Andrzejewski T.M."/>
            <person name="Davidsen T.M."/>
            <person name="Wayne K.J."/>
            <person name="Tettelin H."/>
            <person name="Glass J.I."/>
            <person name="Rusch D."/>
            <person name="Podicherti R."/>
            <person name="Tsui H.-C.T."/>
            <person name="Winkler M.E."/>
        </authorList>
    </citation>
    <scope>NUCLEOTIDE SEQUENCE</scope>
</reference>
<dbReference type="PANTHER" id="PTHR43555:SF1">
    <property type="entry name" value="PHOSPHORIBOSYLFORMYLGLYCINAMIDINE SYNTHASE SUBUNIT PURL"/>
    <property type="match status" value="1"/>
</dbReference>
<dbReference type="Gene3D" id="3.90.650.10">
    <property type="entry name" value="PurM-like C-terminal domain"/>
    <property type="match status" value="1"/>
</dbReference>
<dbReference type="EMBL" id="UINC01119742">
    <property type="protein sequence ID" value="SVC93797.1"/>
    <property type="molecule type" value="Genomic_DNA"/>
</dbReference>
<evidence type="ECO:0000259" key="4">
    <source>
        <dbReference type="Pfam" id="PF18072"/>
    </source>
</evidence>
<dbReference type="InterPro" id="IPR036921">
    <property type="entry name" value="PurM-like_N_sf"/>
</dbReference>
<dbReference type="AlphaFoldDB" id="A0A382R9G9"/>
<dbReference type="GO" id="GO:0005524">
    <property type="term" value="F:ATP binding"/>
    <property type="evidence" value="ECO:0007669"/>
    <property type="project" value="UniProtKB-KW"/>
</dbReference>
<evidence type="ECO:0000256" key="3">
    <source>
        <dbReference type="ARBA" id="ARBA00022840"/>
    </source>
</evidence>
<dbReference type="SUPFAM" id="SSF109736">
    <property type="entry name" value="FGAM synthase PurL, linker domain"/>
    <property type="match status" value="1"/>
</dbReference>
<proteinExistence type="predicted"/>
<evidence type="ECO:0000256" key="2">
    <source>
        <dbReference type="ARBA" id="ARBA00022741"/>
    </source>
</evidence>
<dbReference type="InterPro" id="IPR036676">
    <property type="entry name" value="PurM-like_C_sf"/>
</dbReference>
<keyword evidence="3" id="KW-0067">ATP-binding</keyword>
<dbReference type="GO" id="GO:0006189">
    <property type="term" value="P:'de novo' IMP biosynthetic process"/>
    <property type="evidence" value="ECO:0007669"/>
    <property type="project" value="InterPro"/>
</dbReference>
<evidence type="ECO:0000313" key="5">
    <source>
        <dbReference type="EMBL" id="SVC93797.1"/>
    </source>
</evidence>
<dbReference type="InterPro" id="IPR010074">
    <property type="entry name" value="PRibForGlyAmidine_synth_PurL"/>
</dbReference>
<feature type="non-terminal residue" evidence="5">
    <location>
        <position position="62"/>
    </location>
</feature>
<protein>
    <recommendedName>
        <fullName evidence="4">Phosphoribosylformylglycinamidine synthase linker domain-containing protein</fullName>
    </recommendedName>
</protein>
<name>A0A382R9G9_9ZZZZ</name>
<dbReference type="Pfam" id="PF18072">
    <property type="entry name" value="FGAR-AT_linker"/>
    <property type="match status" value="1"/>
</dbReference>
<dbReference type="Gene3D" id="3.30.1330.10">
    <property type="entry name" value="PurM-like, N-terminal domain"/>
    <property type="match status" value="1"/>
</dbReference>
<keyword evidence="2" id="KW-0547">Nucleotide-binding</keyword>
<dbReference type="PANTHER" id="PTHR43555">
    <property type="entry name" value="PHOSPHORIBOSYLFORMYLGLYCINAMIDINE SYNTHASE SUBUNIT PURL"/>
    <property type="match status" value="1"/>
</dbReference>
<gene>
    <name evidence="5" type="ORF">METZ01_LOCUS346651</name>
</gene>
<keyword evidence="1" id="KW-0436">Ligase</keyword>
<organism evidence="5">
    <name type="scientific">marine metagenome</name>
    <dbReference type="NCBI Taxonomy" id="408172"/>
    <lineage>
        <taxon>unclassified sequences</taxon>
        <taxon>metagenomes</taxon>
        <taxon>ecological metagenomes</taxon>
    </lineage>
</organism>
<sequence length="62" mass="7190">MPEPEITPEVIEEHGITAEEYERILEILGREPNLTELGIFSVMWSEHCSYKNTRALLKTFPT</sequence>
<dbReference type="InterPro" id="IPR041609">
    <property type="entry name" value="PurL_linker"/>
</dbReference>